<feature type="domain" description="C2" evidence="14">
    <location>
        <begin position="1579"/>
        <end position="1709"/>
    </location>
</feature>
<dbReference type="CDD" id="cd07103">
    <property type="entry name" value="ALDH_F5_SSADH_GabD"/>
    <property type="match status" value="1"/>
</dbReference>
<dbReference type="PROSITE" id="PS50004">
    <property type="entry name" value="C2"/>
    <property type="match status" value="2"/>
</dbReference>
<feature type="domain" description="MHD1" evidence="15">
    <location>
        <begin position="1158"/>
        <end position="1279"/>
    </location>
</feature>
<sequence>MDEESMWKSFYDKLQQQKSLEEQVHDSRCSDKSESDMNFSRVCSLAKQNLVRMDSRHLHLLKKQGYINGQWVNAQSNEVFPVLNPANDNVIAEIPDMDAKDAKRAVDAAACAFKTWRDTTAKERAIILRRWFDICQKNSEHLAELITAEAGKPLVESRGEITYGNSFLEWFADTARHINGEVIPSPWPNKQIMVTRQPLGVVSIISPFNFPFAMITRKVGALMAAGCTCVIKPAEDTPLTALAAVKLAEEAGVPKGVINVITSSRKNAPAVGKVLCEDPDVGCISFTGSTNVGKILYGMAAKGIKRVSLELGGNAPFIVFPSADINHAVEQAMLAKFRNNGQACVGANRFLIHEDVFDDFVKQLKSKISSKCILGPGTKEGVTCGPLINLDQTKKVAGLVDDAVNKGAKVMIGGKVASDIGDKFYQSTLLVDVKKDMKIYSEEIFGPIVVCLKFKTENDVLEIANSTRSGLAAYVFTKDLGQAFRMSRQLEFGMVAINDGVLSAAEPPFGGIKESGIGREGSKHGAEEYTDIKYTLIQEVDDSFFEKFGSILKQVSQKAALEESTPLAPLKEAEEQDGEQKEISEVGESRSITRDSDSGNETLLDTDSEPEDPEKLDFYVEAVGWNVDELYLEVLYEILHNVGGSDIGCEVGAQAMLSYVQEAFKISNDKHTELLTQAEAKEPPELMLNVEVIEGKDLVPKDPNGLSDPFVTIYLTSNTSHRYNTSVKSSTLNPVWEEHFSLPMSGNVQEDTLVLEVWDFDPAETVKEKMTKIFEVKGVKGLRKLMKEIAITASTGKHDNELIGTSNIPLKSIPAGGMIMWLNLSKKSKVRRQGVVKVRFNFSSEKNSQVAAQEHRHLLRILLLHELESSKVAHYWWCGNFSAPAEGILTQHAAQSGLTQTDNLLAQWLVFCAVTVDHPLSFALFNILLDKITKPLQSGLVNEEDVKLFWDGTKKLLPTCYSHIRKLRKKTAGDKTVMKTLREVLRILYKLSSLDVPETVDLFPSNLYGWLKDNTDGSKLSMFDVLNQAVVQGAADWFVHILDNNECKDKTEDSRLQHLIRVIQLVRSDLQRAIEYFDRVFVEVMSFPYSKALYGVYEDKIASLVEPEVLQVCKSLKRLRYSEGSTNSVHLAGGLNGATGMGTPEVGSEPLAMGTTLFELYLALQRFLTLGQGLNEVEWNSYSISKFHSWFFGGVAQWLDIAAFKALTRIEKAVELDNLVPVDGNVKYSSSGVDTLAIFYQIKIFWQQLAWPDVEGCYTFVAKIIDDICRCCVFYSDKMATRVESVGTVSTVYEERFEVTTEWCVAINNIDYVRQSLQPFVEELGMDEIIQKMCEARSPVEAQRCRDTLHNVIANAIDTVKNKIVELLEVMIKKMMPSITRFLMEGAELLHQDCSSMDRVMRYLEANLDTLYQHLNNENFSRTLDIVWEQLGEVLYELIQANLEHRRAKITRYIDPRRLTKSAAANLDAVNHRLQSTLFMCYDTPTVLGDAELYTSIPPRLYKEDTITVKFFQKRRPPAFFSNLHECLKIMVRSFRQDNKEIYTSDTLKRVEYLLKLHGMETRELIHQYHLERWHEQQAVTEPKMGLLTVRAQFIDNNLKIEVMNARNLMATDSNGLCDSYVRVALLPEDTFINVEKPKTQTHNKNLFPLYDEMFVIPLTPEQRRIQDGLLHFVIKDKDMFSVSNTFVGEAYVHFSEVPETPAPISSLSQQHLPLSRPSNIDGDAIKALESRQGDKQAREFIKKQRQKMPSKQFFSLG</sequence>
<feature type="active site" evidence="11">
    <location>
        <position position="310"/>
    </location>
</feature>
<evidence type="ECO:0000256" key="7">
    <source>
        <dbReference type="ARBA" id="ARBA00022483"/>
    </source>
</evidence>
<proteinExistence type="inferred from homology"/>
<dbReference type="Pfam" id="PF06292">
    <property type="entry name" value="MUN"/>
    <property type="match status" value="1"/>
</dbReference>
<evidence type="ECO:0000256" key="6">
    <source>
        <dbReference type="ARBA" id="ARBA00009986"/>
    </source>
</evidence>
<dbReference type="GO" id="GO:0099503">
    <property type="term" value="C:secretory vesicle"/>
    <property type="evidence" value="ECO:0007669"/>
    <property type="project" value="TreeGrafter"/>
</dbReference>
<evidence type="ECO:0000256" key="8">
    <source>
        <dbReference type="ARBA" id="ARBA00022490"/>
    </source>
</evidence>
<evidence type="ECO:0000256" key="9">
    <source>
        <dbReference type="ARBA" id="ARBA00022753"/>
    </source>
</evidence>
<dbReference type="InterPro" id="IPR016162">
    <property type="entry name" value="Ald_DH_N"/>
</dbReference>
<dbReference type="PROSITE" id="PS51258">
    <property type="entry name" value="MHD1"/>
    <property type="match status" value="1"/>
</dbReference>
<evidence type="ECO:0000256" key="1">
    <source>
        <dbReference type="ARBA" id="ARBA00004172"/>
    </source>
</evidence>
<evidence type="ECO:0000259" key="16">
    <source>
        <dbReference type="PROSITE" id="PS51259"/>
    </source>
</evidence>
<dbReference type="GO" id="GO:0005770">
    <property type="term" value="C:late endosome"/>
    <property type="evidence" value="ECO:0007669"/>
    <property type="project" value="UniProtKB-SubCell"/>
</dbReference>
<dbReference type="Proteomes" id="UP001497472">
    <property type="component" value="Unassembled WGS sequence"/>
</dbReference>
<evidence type="ECO:0000313" key="17">
    <source>
        <dbReference type="EMBL" id="CAK1555318.1"/>
    </source>
</evidence>
<evidence type="ECO:0000259" key="14">
    <source>
        <dbReference type="PROSITE" id="PS50004"/>
    </source>
</evidence>
<dbReference type="PRINTS" id="PR00360">
    <property type="entry name" value="C2DOMAIN"/>
</dbReference>
<comment type="similarity">
    <text evidence="6 12">Belongs to the aldehyde dehydrogenase family.</text>
</comment>
<protein>
    <submittedName>
        <fullName evidence="17">Uncharacterized protein</fullName>
    </submittedName>
</protein>
<feature type="domain" description="C2" evidence="14">
    <location>
        <begin position="669"/>
        <end position="795"/>
    </location>
</feature>
<comment type="similarity">
    <text evidence="5">Belongs to the unc-13 family.</text>
</comment>
<gene>
    <name evidence="17" type="ORF">LNINA_LOCUS14143</name>
</gene>
<dbReference type="GO" id="GO:0055037">
    <property type="term" value="C:recycling endosome"/>
    <property type="evidence" value="ECO:0007669"/>
    <property type="project" value="UniProtKB-SubCell"/>
</dbReference>
<evidence type="ECO:0000256" key="4">
    <source>
        <dbReference type="ARBA" id="ARBA00005176"/>
    </source>
</evidence>
<dbReference type="GO" id="GO:0016620">
    <property type="term" value="F:oxidoreductase activity, acting on the aldehyde or oxo group of donors, NAD or NADP as acceptor"/>
    <property type="evidence" value="ECO:0007669"/>
    <property type="project" value="InterPro"/>
</dbReference>
<dbReference type="InterPro" id="IPR015590">
    <property type="entry name" value="Aldehyde_DH_dom"/>
</dbReference>
<feature type="domain" description="MHD2" evidence="16">
    <location>
        <begin position="1394"/>
        <end position="1569"/>
    </location>
</feature>
<feature type="region of interest" description="Disordered" evidence="13">
    <location>
        <begin position="566"/>
        <end position="613"/>
    </location>
</feature>
<dbReference type="InterPro" id="IPR014772">
    <property type="entry name" value="Munc13_dom-2"/>
</dbReference>
<keyword evidence="9" id="KW-0967">Endosome</keyword>
<evidence type="ECO:0000256" key="2">
    <source>
        <dbReference type="ARBA" id="ARBA00004496"/>
    </source>
</evidence>
<dbReference type="Pfam" id="PF00171">
    <property type="entry name" value="Aldedh"/>
    <property type="match status" value="1"/>
</dbReference>
<name>A0AAV1K4L7_9NEOP</name>
<dbReference type="SUPFAM" id="SSF49562">
    <property type="entry name" value="C2 domain (Calcium/lipid-binding domain, CaLB)"/>
    <property type="match status" value="2"/>
</dbReference>
<reference evidence="17 18" key="1">
    <citation type="submission" date="2023-11" db="EMBL/GenBank/DDBJ databases">
        <authorList>
            <person name="Okamura Y."/>
        </authorList>
    </citation>
    <scope>NUCLEOTIDE SEQUENCE [LARGE SCALE GENOMIC DNA]</scope>
</reference>
<dbReference type="InterPro" id="IPR014770">
    <property type="entry name" value="Munc13_1"/>
</dbReference>
<comment type="caution">
    <text evidence="17">The sequence shown here is derived from an EMBL/GenBank/DDBJ whole genome shotgun (WGS) entry which is preliminary data.</text>
</comment>
<dbReference type="Pfam" id="PF00168">
    <property type="entry name" value="C2"/>
    <property type="match status" value="2"/>
</dbReference>
<dbReference type="Gene3D" id="3.40.309.10">
    <property type="entry name" value="Aldehyde Dehydrogenase, Chain A, domain 2"/>
    <property type="match status" value="1"/>
</dbReference>
<dbReference type="PANTHER" id="PTHR45999:SF2">
    <property type="entry name" value="PROTEIN UNC-13 HOMOLOG 4B"/>
    <property type="match status" value="1"/>
</dbReference>
<dbReference type="FunFam" id="3.40.309.10:FF:000004">
    <property type="entry name" value="Succinate-semialdehyde dehydrogenase I"/>
    <property type="match status" value="1"/>
</dbReference>
<accession>A0AAV1K4L7</accession>
<dbReference type="InterPro" id="IPR052095">
    <property type="entry name" value="UNC-13_domain"/>
</dbReference>
<dbReference type="CDD" id="cd04009">
    <property type="entry name" value="C2B_Munc13-like"/>
    <property type="match status" value="1"/>
</dbReference>
<evidence type="ECO:0000256" key="5">
    <source>
        <dbReference type="ARBA" id="ARBA00005823"/>
    </source>
</evidence>
<dbReference type="PROSITE" id="PS51259">
    <property type="entry name" value="MHD2"/>
    <property type="match status" value="1"/>
</dbReference>
<dbReference type="FunFam" id="3.40.605.10:FF:000005">
    <property type="entry name" value="Succinate-semialdehyde dehydrogenase I"/>
    <property type="match status" value="1"/>
</dbReference>
<dbReference type="PROSITE" id="PS00070">
    <property type="entry name" value="ALDEHYDE_DEHYDR_CYS"/>
    <property type="match status" value="1"/>
</dbReference>
<dbReference type="InterPro" id="IPR029510">
    <property type="entry name" value="Ald_DH_CS_GLU"/>
</dbReference>
<evidence type="ECO:0000256" key="11">
    <source>
        <dbReference type="PROSITE-ProRule" id="PRU10007"/>
    </source>
</evidence>
<evidence type="ECO:0000256" key="12">
    <source>
        <dbReference type="RuleBase" id="RU003345"/>
    </source>
</evidence>
<evidence type="ECO:0000256" key="13">
    <source>
        <dbReference type="SAM" id="MobiDB-lite"/>
    </source>
</evidence>
<evidence type="ECO:0000256" key="3">
    <source>
        <dbReference type="ARBA" id="ARBA00004603"/>
    </source>
</evidence>
<dbReference type="Gene3D" id="3.40.605.10">
    <property type="entry name" value="Aldehyde Dehydrogenase, Chain A, domain 1"/>
    <property type="match status" value="1"/>
</dbReference>
<dbReference type="SMART" id="SM00239">
    <property type="entry name" value="C2"/>
    <property type="match status" value="2"/>
</dbReference>
<keyword evidence="10 12" id="KW-0560">Oxidoreductase</keyword>
<dbReference type="InterPro" id="IPR000008">
    <property type="entry name" value="C2_dom"/>
</dbReference>
<keyword evidence="7" id="KW-0268">Exocytosis</keyword>
<dbReference type="InterPro" id="IPR016161">
    <property type="entry name" value="Ald_DH/histidinol_DH"/>
</dbReference>
<keyword evidence="18" id="KW-1185">Reference proteome</keyword>
<dbReference type="PROSITE" id="PS00687">
    <property type="entry name" value="ALDEHYDE_DEHYDR_GLU"/>
    <property type="match status" value="1"/>
</dbReference>
<dbReference type="EMBL" id="CAVLEF010000280">
    <property type="protein sequence ID" value="CAK1555318.1"/>
    <property type="molecule type" value="Genomic_DNA"/>
</dbReference>
<organism evidence="17 18">
    <name type="scientific">Leptosia nina</name>
    <dbReference type="NCBI Taxonomy" id="320188"/>
    <lineage>
        <taxon>Eukaryota</taxon>
        <taxon>Metazoa</taxon>
        <taxon>Ecdysozoa</taxon>
        <taxon>Arthropoda</taxon>
        <taxon>Hexapoda</taxon>
        <taxon>Insecta</taxon>
        <taxon>Pterygota</taxon>
        <taxon>Neoptera</taxon>
        <taxon>Endopterygota</taxon>
        <taxon>Lepidoptera</taxon>
        <taxon>Glossata</taxon>
        <taxon>Ditrysia</taxon>
        <taxon>Papilionoidea</taxon>
        <taxon>Pieridae</taxon>
        <taxon>Pierinae</taxon>
        <taxon>Leptosia</taxon>
    </lineage>
</organism>
<keyword evidence="8" id="KW-0963">Cytoplasm</keyword>
<dbReference type="Gene3D" id="1.10.357.50">
    <property type="match status" value="1"/>
</dbReference>
<dbReference type="InterPro" id="IPR016160">
    <property type="entry name" value="Ald_DH_CS_CYS"/>
</dbReference>
<dbReference type="Gene3D" id="2.60.40.150">
    <property type="entry name" value="C2 domain"/>
    <property type="match status" value="2"/>
</dbReference>
<feature type="compositionally biased region" description="Basic and acidic residues" evidence="13">
    <location>
        <begin position="578"/>
        <end position="597"/>
    </location>
</feature>
<dbReference type="GO" id="GO:0006887">
    <property type="term" value="P:exocytosis"/>
    <property type="evidence" value="ECO:0007669"/>
    <property type="project" value="UniProtKB-KW"/>
</dbReference>
<dbReference type="InterPro" id="IPR010439">
    <property type="entry name" value="MUN_dom"/>
</dbReference>
<evidence type="ECO:0000313" key="18">
    <source>
        <dbReference type="Proteomes" id="UP001497472"/>
    </source>
</evidence>
<dbReference type="InterPro" id="IPR016163">
    <property type="entry name" value="Ald_DH_C"/>
</dbReference>
<dbReference type="PANTHER" id="PTHR45999">
    <property type="entry name" value="UNC-13-4A, ISOFORM B"/>
    <property type="match status" value="1"/>
</dbReference>
<dbReference type="InterPro" id="IPR035892">
    <property type="entry name" value="C2_domain_sf"/>
</dbReference>
<dbReference type="SUPFAM" id="SSF53720">
    <property type="entry name" value="ALDH-like"/>
    <property type="match status" value="1"/>
</dbReference>
<evidence type="ECO:0000256" key="10">
    <source>
        <dbReference type="ARBA" id="ARBA00023002"/>
    </source>
</evidence>
<evidence type="ECO:0000259" key="15">
    <source>
        <dbReference type="PROSITE" id="PS51258"/>
    </source>
</evidence>
<comment type="pathway">
    <text evidence="4">Amino-acid degradation; 4-aminobutanoate degradation.</text>
</comment>
<comment type="subcellular location">
    <subcellularLocation>
        <location evidence="2">Cytoplasm</location>
    </subcellularLocation>
    <subcellularLocation>
        <location evidence="3">Late endosome</location>
    </subcellularLocation>
    <subcellularLocation>
        <location evidence="1">Recycling endosome</location>
    </subcellularLocation>
</comment>